<feature type="region of interest" description="Disordered" evidence="1">
    <location>
        <begin position="67"/>
        <end position="87"/>
    </location>
</feature>
<evidence type="ECO:0000256" key="1">
    <source>
        <dbReference type="SAM" id="MobiDB-lite"/>
    </source>
</evidence>
<protein>
    <submittedName>
        <fullName evidence="2">Uncharacterized protein</fullName>
    </submittedName>
</protein>
<comment type="caution">
    <text evidence="2">The sequence shown here is derived from an EMBL/GenBank/DDBJ whole genome shotgun (WGS) entry which is preliminary data.</text>
</comment>
<accession>A0AAV7PFH5</accession>
<name>A0AAV7PFH5_PLEWA</name>
<reference evidence="2" key="1">
    <citation type="journal article" date="2022" name="bioRxiv">
        <title>Sequencing and chromosome-scale assembly of the giantPleurodeles waltlgenome.</title>
        <authorList>
            <person name="Brown T."/>
            <person name="Elewa A."/>
            <person name="Iarovenko S."/>
            <person name="Subramanian E."/>
            <person name="Araus A.J."/>
            <person name="Petzold A."/>
            <person name="Susuki M."/>
            <person name="Suzuki K.-i.T."/>
            <person name="Hayashi T."/>
            <person name="Toyoda A."/>
            <person name="Oliveira C."/>
            <person name="Osipova E."/>
            <person name="Leigh N.D."/>
            <person name="Simon A."/>
            <person name="Yun M.H."/>
        </authorList>
    </citation>
    <scope>NUCLEOTIDE SEQUENCE</scope>
    <source>
        <strain evidence="2">20211129_DDA</strain>
        <tissue evidence="2">Liver</tissue>
    </source>
</reference>
<gene>
    <name evidence="2" type="ORF">NDU88_004385</name>
</gene>
<dbReference type="Proteomes" id="UP001066276">
    <property type="component" value="Chromosome 7"/>
</dbReference>
<dbReference type="EMBL" id="JANPWB010000011">
    <property type="protein sequence ID" value="KAJ1125972.1"/>
    <property type="molecule type" value="Genomic_DNA"/>
</dbReference>
<organism evidence="2 3">
    <name type="scientific">Pleurodeles waltl</name>
    <name type="common">Iberian ribbed newt</name>
    <dbReference type="NCBI Taxonomy" id="8319"/>
    <lineage>
        <taxon>Eukaryota</taxon>
        <taxon>Metazoa</taxon>
        <taxon>Chordata</taxon>
        <taxon>Craniata</taxon>
        <taxon>Vertebrata</taxon>
        <taxon>Euteleostomi</taxon>
        <taxon>Amphibia</taxon>
        <taxon>Batrachia</taxon>
        <taxon>Caudata</taxon>
        <taxon>Salamandroidea</taxon>
        <taxon>Salamandridae</taxon>
        <taxon>Pleurodelinae</taxon>
        <taxon>Pleurodeles</taxon>
    </lineage>
</organism>
<evidence type="ECO:0000313" key="2">
    <source>
        <dbReference type="EMBL" id="KAJ1125972.1"/>
    </source>
</evidence>
<dbReference type="AlphaFoldDB" id="A0AAV7PFH5"/>
<evidence type="ECO:0000313" key="3">
    <source>
        <dbReference type="Proteomes" id="UP001066276"/>
    </source>
</evidence>
<sequence>MHPRKTPAGSCMMQKISDGVKIFADMISCWKSPTSFGYDKSAFCIKMALDGSRRDLGVSTLCEEEEGALSTLESPRDATPGGPRTRGQRRCKLWLMQHNEGRSYAAGEQLSDLSVTGWSAGDLGQDVHEGLLERVQRPQEVKKTQYTGVLSLSGKARSYLFQIASPGPQDSLCR</sequence>
<keyword evidence="3" id="KW-1185">Reference proteome</keyword>
<proteinExistence type="predicted"/>